<keyword evidence="2" id="KW-0489">Methyltransferase</keyword>
<keyword evidence="2" id="KW-0808">Transferase</keyword>
<gene>
    <name evidence="2" type="ORF">HMPREF9123_1976</name>
</gene>
<evidence type="ECO:0000256" key="1">
    <source>
        <dbReference type="SAM" id="MobiDB-lite"/>
    </source>
</evidence>
<keyword evidence="3" id="KW-1185">Reference proteome</keyword>
<organism evidence="2 3">
    <name type="scientific">Neisseria bacilliformis ATCC BAA-1200</name>
    <dbReference type="NCBI Taxonomy" id="888742"/>
    <lineage>
        <taxon>Bacteria</taxon>
        <taxon>Pseudomonadati</taxon>
        <taxon>Pseudomonadota</taxon>
        <taxon>Betaproteobacteria</taxon>
        <taxon>Neisseriales</taxon>
        <taxon>Neisseriaceae</taxon>
        <taxon>Neisseria</taxon>
    </lineage>
</organism>
<dbReference type="Proteomes" id="UP000004105">
    <property type="component" value="Unassembled WGS sequence"/>
</dbReference>
<dbReference type="GO" id="GO:0008168">
    <property type="term" value="F:methyltransferase activity"/>
    <property type="evidence" value="ECO:0007669"/>
    <property type="project" value="UniProtKB-KW"/>
</dbReference>
<sequence>MRPSENRFGGRKTEPRRNGGRMFSDGLYALQAAAGKYLTLCKPAPQSACFRRRDWLR</sequence>
<dbReference type="GO" id="GO:0032259">
    <property type="term" value="P:methylation"/>
    <property type="evidence" value="ECO:0007669"/>
    <property type="project" value="UniProtKB-KW"/>
</dbReference>
<dbReference type="GO" id="GO:0003864">
    <property type="term" value="F:3-methyl-2-oxobutanoate hydroxymethyltransferase activity"/>
    <property type="evidence" value="ECO:0007669"/>
    <property type="project" value="UniProtKB-EC"/>
</dbReference>
<protein>
    <submittedName>
        <fullName evidence="2">3-methyl-2-oxobutanoate hydroxymethyltransferase</fullName>
        <ecNumber evidence="2">2.1.2.11</ecNumber>
    </submittedName>
</protein>
<dbReference type="EC" id="2.1.2.11" evidence="2"/>
<name>F2BE20_9NEIS</name>
<dbReference type="HOGENOM" id="CLU_2991997_0_0_4"/>
<reference evidence="2 3" key="1">
    <citation type="submission" date="2011-02" db="EMBL/GenBank/DDBJ databases">
        <authorList>
            <person name="Muzny D."/>
            <person name="Qin X."/>
            <person name="Deng J."/>
            <person name="Jiang H."/>
            <person name="Liu Y."/>
            <person name="Qu J."/>
            <person name="Song X.-Z."/>
            <person name="Zhang L."/>
            <person name="Thornton R."/>
            <person name="Coyle M."/>
            <person name="Francisco L."/>
            <person name="Jackson L."/>
            <person name="Javaid M."/>
            <person name="Korchina V."/>
            <person name="Kovar C."/>
            <person name="Mata R."/>
            <person name="Mathew T."/>
            <person name="Ngo R."/>
            <person name="Nguyen L."/>
            <person name="Nguyen N."/>
            <person name="Okwuonu G."/>
            <person name="Ongeri F."/>
            <person name="Pham C."/>
            <person name="Simmons D."/>
            <person name="Wilczek-Boney K."/>
            <person name="Hale W."/>
            <person name="Jakkamsetti A."/>
            <person name="Pham P."/>
            <person name="Ruth R."/>
            <person name="San Lucas F."/>
            <person name="Warren J."/>
            <person name="Zhang J."/>
            <person name="Zhao Z."/>
            <person name="Zhou C."/>
            <person name="Zhu D."/>
            <person name="Lee S."/>
            <person name="Bess C."/>
            <person name="Blankenburg K."/>
            <person name="Forbes L."/>
            <person name="Fu Q."/>
            <person name="Gubbala S."/>
            <person name="Hirani K."/>
            <person name="Jayaseelan J.C."/>
            <person name="Lara F."/>
            <person name="Munidasa M."/>
            <person name="Palculict T."/>
            <person name="Patil S."/>
            <person name="Pu L.-L."/>
            <person name="Saada N."/>
            <person name="Tang L."/>
            <person name="Weissenberger G."/>
            <person name="Zhu Y."/>
            <person name="Hemphill L."/>
            <person name="Shang Y."/>
            <person name="Youmans B."/>
            <person name="Ayvaz T."/>
            <person name="Ross M."/>
            <person name="Santibanez J."/>
            <person name="Aqrawi P."/>
            <person name="Gross S."/>
            <person name="Joshi V."/>
            <person name="Fowler G."/>
            <person name="Nazareth L."/>
            <person name="Reid J."/>
            <person name="Worley K."/>
            <person name="Petrosino J."/>
            <person name="Highlander S."/>
            <person name="Gibbs R."/>
        </authorList>
    </citation>
    <scope>NUCLEOTIDE SEQUENCE [LARGE SCALE GENOMIC DNA]</scope>
    <source>
        <strain evidence="2 3">ATCC BAA-1200</strain>
    </source>
</reference>
<dbReference type="AlphaFoldDB" id="F2BE20"/>
<evidence type="ECO:0000313" key="3">
    <source>
        <dbReference type="Proteomes" id="UP000004105"/>
    </source>
</evidence>
<dbReference type="EMBL" id="AFAY01000042">
    <property type="protein sequence ID" value="EGF10339.1"/>
    <property type="molecule type" value="Genomic_DNA"/>
</dbReference>
<comment type="caution">
    <text evidence="2">The sequence shown here is derived from an EMBL/GenBank/DDBJ whole genome shotgun (WGS) entry which is preliminary data.</text>
</comment>
<proteinExistence type="predicted"/>
<accession>F2BE20</accession>
<feature type="region of interest" description="Disordered" evidence="1">
    <location>
        <begin position="1"/>
        <end position="21"/>
    </location>
</feature>
<evidence type="ECO:0000313" key="2">
    <source>
        <dbReference type="EMBL" id="EGF10339.1"/>
    </source>
</evidence>